<dbReference type="SUPFAM" id="SSF52943">
    <property type="entry name" value="ATP synthase (F1-ATPase), gamma subunit"/>
    <property type="match status" value="1"/>
</dbReference>
<dbReference type="EMBL" id="MFMC01000041">
    <property type="protein sequence ID" value="OGG76744.1"/>
    <property type="molecule type" value="Genomic_DNA"/>
</dbReference>
<dbReference type="GO" id="GO:0046933">
    <property type="term" value="F:proton-transporting ATP synthase activity, rotational mechanism"/>
    <property type="evidence" value="ECO:0007669"/>
    <property type="project" value="UniProtKB-UniRule"/>
</dbReference>
<dbReference type="PANTHER" id="PTHR11693">
    <property type="entry name" value="ATP SYNTHASE GAMMA CHAIN"/>
    <property type="match status" value="1"/>
</dbReference>
<sequence length="305" mass="33245">MASLKSIKTKIISYKKTGTVTHAMEAVSAVKMRKSQERALAGRAYAAAALSVLKRLAGTADAERHALAREQLGKTCFVVITSDKGLAGSLNSAVIRRVEDEIRSRALPKNDIVIIAVGRRGGDYFTSRGYDVRVKHENVGDGVSESDIRMVTDNILAWHAAGEIGACVIAYQNFLSTFEQEAGVRQIVPITQEMITDMVKHIRPVKGKYAPAAAEEDKGPDVYTIEPDADEVLSVLLPKLLNTAIFHAFLEAKASEHSARMVAMKNATDKAKEMASDLTRTFNKVRQAVITREVSEITSGIEAMK</sequence>
<protein>
    <recommendedName>
        <fullName evidence="10">ATP synthase gamma chain</fullName>
    </recommendedName>
    <alternativeName>
        <fullName evidence="10">ATP synthase F1 sector gamma subunit</fullName>
    </alternativeName>
    <alternativeName>
        <fullName evidence="10">F-ATPase gamma subunit</fullName>
    </alternativeName>
</protein>
<comment type="subunit">
    <text evidence="10">F-type ATPases have 2 components, CF(1) - the catalytic core - and CF(0) - the membrane proton channel. CF(1) has five subunits: alpha(3), beta(3), gamma(1), delta(1), epsilon(1). CF(0) has three main subunits: a, b and c.</text>
</comment>
<dbReference type="Proteomes" id="UP000177215">
    <property type="component" value="Unassembled WGS sequence"/>
</dbReference>
<accession>A0A1F6ESW7</accession>
<evidence type="ECO:0000313" key="12">
    <source>
        <dbReference type="Proteomes" id="UP000177215"/>
    </source>
</evidence>
<dbReference type="PANTHER" id="PTHR11693:SF22">
    <property type="entry name" value="ATP SYNTHASE SUBUNIT GAMMA, MITOCHONDRIAL"/>
    <property type="match status" value="1"/>
</dbReference>
<dbReference type="Gene3D" id="1.10.287.80">
    <property type="entry name" value="ATP synthase, gamma subunit, helix hairpin domain"/>
    <property type="match status" value="2"/>
</dbReference>
<dbReference type="Pfam" id="PF00231">
    <property type="entry name" value="ATP-synt"/>
    <property type="match status" value="1"/>
</dbReference>
<reference evidence="11 12" key="1">
    <citation type="journal article" date="2016" name="Nat. Commun.">
        <title>Thousands of microbial genomes shed light on interconnected biogeochemical processes in an aquifer system.</title>
        <authorList>
            <person name="Anantharaman K."/>
            <person name="Brown C.T."/>
            <person name="Hug L.A."/>
            <person name="Sharon I."/>
            <person name="Castelle C.J."/>
            <person name="Probst A.J."/>
            <person name="Thomas B.C."/>
            <person name="Singh A."/>
            <person name="Wilkins M.J."/>
            <person name="Karaoz U."/>
            <person name="Brodie E.L."/>
            <person name="Williams K.H."/>
            <person name="Hubbard S.S."/>
            <person name="Banfield J.F."/>
        </authorList>
    </citation>
    <scope>NUCLEOTIDE SEQUENCE [LARGE SCALE GENOMIC DNA]</scope>
</reference>
<dbReference type="AlphaFoldDB" id="A0A1F6ESW7"/>
<dbReference type="NCBIfam" id="TIGR01146">
    <property type="entry name" value="ATPsyn_F1gamma"/>
    <property type="match status" value="1"/>
</dbReference>
<evidence type="ECO:0000256" key="4">
    <source>
        <dbReference type="ARBA" id="ARBA00022448"/>
    </source>
</evidence>
<dbReference type="STRING" id="1798515.A3B35_02955"/>
<comment type="subcellular location">
    <subcellularLocation>
        <location evidence="10">Cell membrane</location>
        <topology evidence="10">Peripheral membrane protein</topology>
    </subcellularLocation>
    <subcellularLocation>
        <location evidence="2">Membrane</location>
        <topology evidence="2">Peripheral membrane protein</topology>
    </subcellularLocation>
</comment>
<evidence type="ECO:0000256" key="6">
    <source>
        <dbReference type="ARBA" id="ARBA00023065"/>
    </source>
</evidence>
<name>A0A1F6ESW7_9BACT</name>
<gene>
    <name evidence="10" type="primary">atpG</name>
    <name evidence="11" type="ORF">A3B35_02955</name>
</gene>
<comment type="similarity">
    <text evidence="3 10">Belongs to the ATPase gamma chain family.</text>
</comment>
<keyword evidence="10" id="KW-1003">Cell membrane</keyword>
<dbReference type="InterPro" id="IPR035968">
    <property type="entry name" value="ATP_synth_F1_ATPase_gsu"/>
</dbReference>
<dbReference type="GO" id="GO:0005524">
    <property type="term" value="F:ATP binding"/>
    <property type="evidence" value="ECO:0007669"/>
    <property type="project" value="UniProtKB-UniRule"/>
</dbReference>
<keyword evidence="9 10" id="KW-0066">ATP synthesis</keyword>
<keyword evidence="8 10" id="KW-0139">CF(1)</keyword>
<evidence type="ECO:0000256" key="2">
    <source>
        <dbReference type="ARBA" id="ARBA00004170"/>
    </source>
</evidence>
<dbReference type="PRINTS" id="PR00126">
    <property type="entry name" value="ATPASEGAMMA"/>
</dbReference>
<organism evidence="11 12">
    <name type="scientific">Candidatus Kaiserbacteria bacterium RIFCSPLOWO2_01_FULL_54_24</name>
    <dbReference type="NCBI Taxonomy" id="1798515"/>
    <lineage>
        <taxon>Bacteria</taxon>
        <taxon>Candidatus Kaiseribacteriota</taxon>
    </lineage>
</organism>
<evidence type="ECO:0000256" key="8">
    <source>
        <dbReference type="ARBA" id="ARBA00023196"/>
    </source>
</evidence>
<dbReference type="GO" id="GO:0045259">
    <property type="term" value="C:proton-transporting ATP synthase complex"/>
    <property type="evidence" value="ECO:0007669"/>
    <property type="project" value="UniProtKB-KW"/>
</dbReference>
<dbReference type="GO" id="GO:0042777">
    <property type="term" value="P:proton motive force-driven plasma membrane ATP synthesis"/>
    <property type="evidence" value="ECO:0007669"/>
    <property type="project" value="UniProtKB-UniRule"/>
</dbReference>
<comment type="function">
    <text evidence="1 10">Produces ATP from ADP in the presence of a proton gradient across the membrane. The gamma chain is believed to be important in regulating ATPase activity and the flow of protons through the CF(0) complex.</text>
</comment>
<evidence type="ECO:0000313" key="11">
    <source>
        <dbReference type="EMBL" id="OGG76744.1"/>
    </source>
</evidence>
<dbReference type="GO" id="GO:0005886">
    <property type="term" value="C:plasma membrane"/>
    <property type="evidence" value="ECO:0007669"/>
    <property type="project" value="UniProtKB-SubCell"/>
</dbReference>
<dbReference type="HAMAP" id="MF_00815">
    <property type="entry name" value="ATP_synth_gamma_bact"/>
    <property type="match status" value="1"/>
</dbReference>
<evidence type="ECO:0000256" key="5">
    <source>
        <dbReference type="ARBA" id="ARBA00022781"/>
    </source>
</evidence>
<dbReference type="InterPro" id="IPR000131">
    <property type="entry name" value="ATP_synth_F1_gsu"/>
</dbReference>
<keyword evidence="4 10" id="KW-0813">Transport</keyword>
<keyword evidence="5 10" id="KW-0375">Hydrogen ion transport</keyword>
<dbReference type="Gene3D" id="3.40.1380.10">
    <property type="match status" value="1"/>
</dbReference>
<dbReference type="CDD" id="cd12151">
    <property type="entry name" value="F1-ATPase_gamma"/>
    <property type="match status" value="1"/>
</dbReference>
<evidence type="ECO:0000256" key="10">
    <source>
        <dbReference type="HAMAP-Rule" id="MF_00815"/>
    </source>
</evidence>
<comment type="caution">
    <text evidence="11">The sequence shown here is derived from an EMBL/GenBank/DDBJ whole genome shotgun (WGS) entry which is preliminary data.</text>
</comment>
<keyword evidence="7 10" id="KW-0472">Membrane</keyword>
<evidence type="ECO:0000256" key="3">
    <source>
        <dbReference type="ARBA" id="ARBA00007681"/>
    </source>
</evidence>
<evidence type="ECO:0000256" key="1">
    <source>
        <dbReference type="ARBA" id="ARBA00003456"/>
    </source>
</evidence>
<evidence type="ECO:0000256" key="9">
    <source>
        <dbReference type="ARBA" id="ARBA00023310"/>
    </source>
</evidence>
<keyword evidence="6 10" id="KW-0406">Ion transport</keyword>
<proteinExistence type="inferred from homology"/>
<evidence type="ECO:0000256" key="7">
    <source>
        <dbReference type="ARBA" id="ARBA00023136"/>
    </source>
</evidence>